<organism evidence="1 2">
    <name type="scientific">Parasedimentitalea denitrificans</name>
    <dbReference type="NCBI Taxonomy" id="2211118"/>
    <lineage>
        <taxon>Bacteria</taxon>
        <taxon>Pseudomonadati</taxon>
        <taxon>Pseudomonadota</taxon>
        <taxon>Alphaproteobacteria</taxon>
        <taxon>Rhodobacterales</taxon>
        <taxon>Paracoccaceae</taxon>
        <taxon>Parasedimentitalea</taxon>
    </lineage>
</organism>
<accession>A0ABX0W3K6</accession>
<protein>
    <submittedName>
        <fullName evidence="1">Serine protease</fullName>
    </submittedName>
</protein>
<keyword evidence="2" id="KW-1185">Reference proteome</keyword>
<evidence type="ECO:0000313" key="2">
    <source>
        <dbReference type="Proteomes" id="UP001429564"/>
    </source>
</evidence>
<keyword evidence="1" id="KW-0378">Hydrolase</keyword>
<dbReference type="Pfam" id="PF13365">
    <property type="entry name" value="Trypsin_2"/>
    <property type="match status" value="1"/>
</dbReference>
<name>A0ABX0W3K6_9RHOB</name>
<sequence>MNDMNLPQLSISQQILFSTKRIEPTINGVATGASGTGFFFSFVTEGRIAPSIVTNKHVIEGANGCFLFLHGTENGAPTSDVIKVLVDFGQCPVYAHPDPNVDLCAILIGPVLNDLNQNQKIYYSGIGFNNIPQDWTEFDALEEVLMVGCPRGIMDEESKLPIFRRGNTATPLFTDYNGKAEFMVDMACFPGSSGSPLFILNEGSYKTNNGITLGTRFYFIGILYSGPVIQNDGSIHFSQNPKLTVGTMMHLGNIIKAYELRKIEQLLPK</sequence>
<proteinExistence type="predicted"/>
<dbReference type="RefSeq" id="WP_167682429.1">
    <property type="nucleotide sequence ID" value="NZ_QHLQ01000002.1"/>
</dbReference>
<dbReference type="InterPro" id="IPR009003">
    <property type="entry name" value="Peptidase_S1_PA"/>
</dbReference>
<dbReference type="GO" id="GO:0006508">
    <property type="term" value="P:proteolysis"/>
    <property type="evidence" value="ECO:0007669"/>
    <property type="project" value="UniProtKB-KW"/>
</dbReference>
<dbReference type="EMBL" id="QHLQ01000002">
    <property type="protein sequence ID" value="NIZ60082.1"/>
    <property type="molecule type" value="Genomic_DNA"/>
</dbReference>
<dbReference type="SUPFAM" id="SSF50494">
    <property type="entry name" value="Trypsin-like serine proteases"/>
    <property type="match status" value="1"/>
</dbReference>
<dbReference type="GO" id="GO:0008233">
    <property type="term" value="F:peptidase activity"/>
    <property type="evidence" value="ECO:0007669"/>
    <property type="project" value="UniProtKB-KW"/>
</dbReference>
<dbReference type="Proteomes" id="UP001429564">
    <property type="component" value="Unassembled WGS sequence"/>
</dbReference>
<evidence type="ECO:0000313" key="1">
    <source>
        <dbReference type="EMBL" id="NIZ60082.1"/>
    </source>
</evidence>
<reference evidence="1 2" key="1">
    <citation type="submission" date="2018-05" db="EMBL/GenBank/DDBJ databases">
        <authorList>
            <person name="Zhang Y.-J."/>
        </authorList>
    </citation>
    <scope>NUCLEOTIDE SEQUENCE [LARGE SCALE GENOMIC DNA]</scope>
    <source>
        <strain evidence="1 2">CY04</strain>
    </source>
</reference>
<dbReference type="Gene3D" id="2.40.10.120">
    <property type="match status" value="1"/>
</dbReference>
<gene>
    <name evidence="1" type="ORF">DL239_03720</name>
</gene>
<keyword evidence="1" id="KW-0645">Protease</keyword>
<comment type="caution">
    <text evidence="1">The sequence shown here is derived from an EMBL/GenBank/DDBJ whole genome shotgun (WGS) entry which is preliminary data.</text>
</comment>